<dbReference type="InterPro" id="IPR020057">
    <property type="entry name" value="Ribosomal_bL25_b-dom"/>
</dbReference>
<dbReference type="InterPro" id="IPR029751">
    <property type="entry name" value="Ribosomal_L25_dom"/>
</dbReference>
<dbReference type="NCBIfam" id="TIGR00731">
    <property type="entry name" value="bL25_bact_ctc"/>
    <property type="match status" value="1"/>
</dbReference>
<evidence type="ECO:0000256" key="1">
    <source>
        <dbReference type="ARBA" id="ARBA00022730"/>
    </source>
</evidence>
<dbReference type="InterPro" id="IPR020930">
    <property type="entry name" value="Ribosomal_uL5_bac-type"/>
</dbReference>
<evidence type="ECO:0000313" key="9">
    <source>
        <dbReference type="Proteomes" id="UP000198577"/>
    </source>
</evidence>
<dbReference type="Pfam" id="PF01386">
    <property type="entry name" value="Ribosomal_L25p"/>
    <property type="match status" value="1"/>
</dbReference>
<keyword evidence="3 5" id="KW-0689">Ribosomal protein</keyword>
<dbReference type="GO" id="GO:0022625">
    <property type="term" value="C:cytosolic large ribosomal subunit"/>
    <property type="evidence" value="ECO:0007669"/>
    <property type="project" value="TreeGrafter"/>
</dbReference>
<dbReference type="HAMAP" id="MF_01334">
    <property type="entry name" value="Ribosomal_bL25_CTC"/>
    <property type="match status" value="1"/>
</dbReference>
<comment type="function">
    <text evidence="5">This is one of the proteins that binds to the 5S RNA in the ribosome where it forms part of the central protuberance.</text>
</comment>
<dbReference type="AlphaFoldDB" id="A0A1I5Y3L8"/>
<dbReference type="InterPro" id="IPR037121">
    <property type="entry name" value="Ribosomal_bL25_C"/>
</dbReference>
<dbReference type="InterPro" id="IPR001021">
    <property type="entry name" value="Ribosomal_bL25_long"/>
</dbReference>
<dbReference type="Gene3D" id="2.170.120.20">
    <property type="entry name" value="Ribosomal protein L25, beta domain"/>
    <property type="match status" value="1"/>
</dbReference>
<dbReference type="PANTHER" id="PTHR33284:SF1">
    <property type="entry name" value="RIBOSOMAL PROTEIN L25_GLN-TRNA SYNTHETASE, ANTI-CODON-BINDING DOMAIN-CONTAINING PROTEIN"/>
    <property type="match status" value="1"/>
</dbReference>
<dbReference type="InterPro" id="IPR020056">
    <property type="entry name" value="Rbsml_bL25/Gln-tRNA_synth_N"/>
</dbReference>
<dbReference type="GO" id="GO:0006412">
    <property type="term" value="P:translation"/>
    <property type="evidence" value="ECO:0007669"/>
    <property type="project" value="UniProtKB-UniRule"/>
</dbReference>
<dbReference type="RefSeq" id="WP_177206156.1">
    <property type="nucleotide sequence ID" value="NZ_FOXR01000036.1"/>
</dbReference>
<dbReference type="CDD" id="cd00495">
    <property type="entry name" value="Ribosomal_L25_TL5_CTC"/>
    <property type="match status" value="1"/>
</dbReference>
<comment type="similarity">
    <text evidence="5">Belongs to the bacterial ribosomal protein bL25 family. CTC subfamily.</text>
</comment>
<dbReference type="GO" id="GO:0008097">
    <property type="term" value="F:5S rRNA binding"/>
    <property type="evidence" value="ECO:0007669"/>
    <property type="project" value="InterPro"/>
</dbReference>
<feature type="domain" description="Large ribosomal subunit protein bL25 beta" evidence="7">
    <location>
        <begin position="96"/>
        <end position="177"/>
    </location>
</feature>
<reference evidence="8 9" key="1">
    <citation type="submission" date="2016-10" db="EMBL/GenBank/DDBJ databases">
        <authorList>
            <person name="de Groot N.N."/>
        </authorList>
    </citation>
    <scope>NUCLEOTIDE SEQUENCE [LARGE SCALE GENOMIC DNA]</scope>
    <source>
        <strain evidence="8 9">DSM 20678</strain>
    </source>
</reference>
<evidence type="ECO:0000259" key="6">
    <source>
        <dbReference type="Pfam" id="PF01386"/>
    </source>
</evidence>
<dbReference type="Proteomes" id="UP000198577">
    <property type="component" value="Unassembled WGS sequence"/>
</dbReference>
<evidence type="ECO:0000259" key="7">
    <source>
        <dbReference type="Pfam" id="PF14693"/>
    </source>
</evidence>
<dbReference type="Pfam" id="PF14693">
    <property type="entry name" value="Ribosomal_TL5_C"/>
    <property type="match status" value="1"/>
</dbReference>
<organism evidence="8 9">
    <name type="scientific">Caldicoprobacter faecalis</name>
    <dbReference type="NCBI Taxonomy" id="937334"/>
    <lineage>
        <taxon>Bacteria</taxon>
        <taxon>Bacillati</taxon>
        <taxon>Bacillota</taxon>
        <taxon>Clostridia</taxon>
        <taxon>Caldicoprobacterales</taxon>
        <taxon>Caldicoprobacteraceae</taxon>
        <taxon>Caldicoprobacter</taxon>
    </lineage>
</organism>
<dbReference type="PANTHER" id="PTHR33284">
    <property type="entry name" value="RIBOSOMAL PROTEIN L25/GLN-TRNA SYNTHETASE, ANTI-CODON-BINDING DOMAIN-CONTAINING PROTEIN"/>
    <property type="match status" value="1"/>
</dbReference>
<dbReference type="InterPro" id="IPR011035">
    <property type="entry name" value="Ribosomal_bL25/Gln-tRNA_synth"/>
</dbReference>
<dbReference type="Gene3D" id="2.40.240.10">
    <property type="entry name" value="Ribosomal Protein L25, Chain P"/>
    <property type="match status" value="1"/>
</dbReference>
<dbReference type="SUPFAM" id="SSF50715">
    <property type="entry name" value="Ribosomal protein L25-like"/>
    <property type="match status" value="1"/>
</dbReference>
<evidence type="ECO:0000256" key="4">
    <source>
        <dbReference type="ARBA" id="ARBA00023274"/>
    </source>
</evidence>
<feature type="domain" description="Large ribosomal subunit protein bL25 L25" evidence="6">
    <location>
        <begin position="8"/>
        <end position="88"/>
    </location>
</feature>
<name>A0A1I5Y3L8_9FIRM</name>
<comment type="subunit">
    <text evidence="5">Part of the 50S ribosomal subunit; part of the 5S rRNA/L5/L18/L25 subcomplex. Contacts the 5S rRNA. Binds to the 5S rRNA independently of L5 and L18.</text>
</comment>
<protein>
    <recommendedName>
        <fullName evidence="5">Large ribosomal subunit protein bL25</fullName>
    </recommendedName>
    <alternativeName>
        <fullName evidence="5">General stress protein CTC</fullName>
    </alternativeName>
</protein>
<keyword evidence="4 5" id="KW-0687">Ribonucleoprotein</keyword>
<keyword evidence="1 5" id="KW-0699">rRNA-binding</keyword>
<dbReference type="EMBL" id="FOXR01000036">
    <property type="protein sequence ID" value="SFQ38813.1"/>
    <property type="molecule type" value="Genomic_DNA"/>
</dbReference>
<gene>
    <name evidence="5" type="primary">rplY</name>
    <name evidence="5" type="synonym">ctc</name>
    <name evidence="8" type="ORF">SAMN05444406_1361</name>
</gene>
<evidence type="ECO:0000256" key="5">
    <source>
        <dbReference type="HAMAP-Rule" id="MF_01334"/>
    </source>
</evidence>
<evidence type="ECO:0000256" key="2">
    <source>
        <dbReference type="ARBA" id="ARBA00022884"/>
    </source>
</evidence>
<dbReference type="STRING" id="937334.SAMN05444406_1361"/>
<keyword evidence="2 5" id="KW-0694">RNA-binding</keyword>
<proteinExistence type="inferred from homology"/>
<evidence type="ECO:0000256" key="3">
    <source>
        <dbReference type="ARBA" id="ARBA00022980"/>
    </source>
</evidence>
<keyword evidence="9" id="KW-1185">Reference proteome</keyword>
<evidence type="ECO:0000313" key="8">
    <source>
        <dbReference type="EMBL" id="SFQ38813.1"/>
    </source>
</evidence>
<accession>A0A1I5Y3L8</accession>
<dbReference type="GO" id="GO:0003735">
    <property type="term" value="F:structural constituent of ribosome"/>
    <property type="evidence" value="ECO:0007669"/>
    <property type="project" value="InterPro"/>
</dbReference>
<sequence>MRVATLTALPRNEKGKKARREGFIPGVVYGREIKSLPVKFVKREFLKVLREHGERPRVKLIIDNQEKMALVKDIEKEPIMGEVLHVDLQLVAAGQKITCDIPIKFIGREKLKSKGLILQVNIDSINVTGEATVIPEHFVVDVGDKNNGDVVTIEDLNIHPEIQITDLPEDAIAVITSAEEETSEEGEESETASS</sequence>